<evidence type="ECO:0000313" key="1">
    <source>
        <dbReference type="EMBL" id="KAL3772258.1"/>
    </source>
</evidence>
<sequence length="340" mass="37626">MGNKSSSSNTGNREVEIEIFNRFSRIAKEKFSSLAISSSAQNNGANDHNLKRLDELYKRPEFDAELRVLEEMNNLGLRGGIMCGLACFAVLRMGPGMISRMALQRSRGGGTSGGYSPFQKSSYNGGSAGGYKFDPTPPTAFSASTSGAEFKSRKPGLFFRIVRLTVDAFVSLSVGAYASVYFTDTEKMMKQFSDIPLLPGRSILSEELCDEFTNEFRKFDRRVWDEKNRHVGDVGVGGGPVDFRSTIQTFVTNCRRRHLYEEELRKEGGQGGGGMMSDYSGDYPNDEPVIIPPPGVPSDIFVSLDDILGEVDQSDKVLDKNGMADFDTYFDDARDDERNQ</sequence>
<organism evidence="1 2">
    <name type="scientific">Discostella pseudostelligera</name>
    <dbReference type="NCBI Taxonomy" id="259834"/>
    <lineage>
        <taxon>Eukaryota</taxon>
        <taxon>Sar</taxon>
        <taxon>Stramenopiles</taxon>
        <taxon>Ochrophyta</taxon>
        <taxon>Bacillariophyta</taxon>
        <taxon>Coscinodiscophyceae</taxon>
        <taxon>Thalassiosirophycidae</taxon>
        <taxon>Stephanodiscales</taxon>
        <taxon>Stephanodiscaceae</taxon>
        <taxon>Discostella</taxon>
    </lineage>
</organism>
<protein>
    <submittedName>
        <fullName evidence="1">Uncharacterized protein</fullName>
    </submittedName>
</protein>
<reference evidence="1 2" key="1">
    <citation type="submission" date="2024-10" db="EMBL/GenBank/DDBJ databases">
        <title>Updated reference genomes for cyclostephanoid diatoms.</title>
        <authorList>
            <person name="Roberts W.R."/>
            <person name="Alverson A.J."/>
        </authorList>
    </citation>
    <scope>NUCLEOTIDE SEQUENCE [LARGE SCALE GENOMIC DNA]</scope>
    <source>
        <strain evidence="1 2">AJA232-27</strain>
    </source>
</reference>
<dbReference type="AlphaFoldDB" id="A0ABD3N890"/>
<proteinExistence type="predicted"/>
<name>A0ABD3N890_9STRA</name>
<accession>A0ABD3N890</accession>
<dbReference type="EMBL" id="JALLBG020000013">
    <property type="protein sequence ID" value="KAL3772258.1"/>
    <property type="molecule type" value="Genomic_DNA"/>
</dbReference>
<evidence type="ECO:0000313" key="2">
    <source>
        <dbReference type="Proteomes" id="UP001530293"/>
    </source>
</evidence>
<gene>
    <name evidence="1" type="ORF">ACHAWU_005309</name>
</gene>
<comment type="caution">
    <text evidence="1">The sequence shown here is derived from an EMBL/GenBank/DDBJ whole genome shotgun (WGS) entry which is preliminary data.</text>
</comment>
<keyword evidence="2" id="KW-1185">Reference proteome</keyword>
<dbReference type="Proteomes" id="UP001530293">
    <property type="component" value="Unassembled WGS sequence"/>
</dbReference>